<dbReference type="AlphaFoldDB" id="A0A086ZT02"/>
<proteinExistence type="predicted"/>
<dbReference type="STRING" id="1437608.GCA_000771645_00798"/>
<evidence type="ECO:0000313" key="2">
    <source>
        <dbReference type="EMBL" id="KFI49652.1"/>
    </source>
</evidence>
<evidence type="ECO:0000259" key="1">
    <source>
        <dbReference type="Pfam" id="PF00535"/>
    </source>
</evidence>
<dbReference type="CDD" id="cd00761">
    <property type="entry name" value="Glyco_tranf_GTA_type"/>
    <property type="match status" value="1"/>
</dbReference>
<protein>
    <submittedName>
        <fullName evidence="2">Family 2 glycosyltransferase</fullName>
        <ecNumber evidence="2">2.4.1.293</ecNumber>
    </submittedName>
</protein>
<dbReference type="PANTHER" id="PTHR22916:SF3">
    <property type="entry name" value="UDP-GLCNAC:BETAGAL BETA-1,3-N-ACETYLGLUCOSAMINYLTRANSFERASE-LIKE PROTEIN 1"/>
    <property type="match status" value="1"/>
</dbReference>
<dbReference type="OrthoDB" id="3171021at2"/>
<dbReference type="EMBL" id="JGYN01000021">
    <property type="protein sequence ID" value="KFI49652.1"/>
    <property type="molecule type" value="Genomic_DNA"/>
</dbReference>
<accession>A0A086ZT02</accession>
<dbReference type="RefSeq" id="WP_051923903.1">
    <property type="nucleotide sequence ID" value="NZ_JDUU01000018.1"/>
</dbReference>
<dbReference type="Pfam" id="PF00535">
    <property type="entry name" value="Glycos_transf_2"/>
    <property type="match status" value="1"/>
</dbReference>
<dbReference type="InterPro" id="IPR001173">
    <property type="entry name" value="Glyco_trans_2-like"/>
</dbReference>
<name>A0A086ZT02_9BIFI</name>
<evidence type="ECO:0000313" key="3">
    <source>
        <dbReference type="Proteomes" id="UP000029108"/>
    </source>
</evidence>
<dbReference type="SUPFAM" id="SSF53448">
    <property type="entry name" value="Nucleotide-diphospho-sugar transferases"/>
    <property type="match status" value="1"/>
</dbReference>
<sequence>MRFSIIMPIYNVEQYLEECVNSVLSQDFIDYELILVDDGSPDGCPVICDRYAKQDKRIRVVHQRNGGLSDARNTGLSMCKGEYVVFIDSDDAMCNGVLSHVNKAIESNGRPQIVVGEIVYWHDGKEKKADHQSCWSNQDGRSFLEVLQEYAKQDVYLPWKAYQSVYRKDFLQSNSLEYKKGLIGAEDCDFFLQLAPRVSSFRFVDFPLVKYRIMREGSVITSPSYCAVKGQLEVFANAARHADIFPDVALMSRYFAEKYANIIILINLLKGSEKRDCMRIVKDNMDLMQYLTRTPKYRVSRLVWRTFGIDYGNRLLSGLKRLGL</sequence>
<organism evidence="2 3">
    <name type="scientific">Bifidobacterium biavatii DSM 23969</name>
    <dbReference type="NCBI Taxonomy" id="1437608"/>
    <lineage>
        <taxon>Bacteria</taxon>
        <taxon>Bacillati</taxon>
        <taxon>Actinomycetota</taxon>
        <taxon>Actinomycetes</taxon>
        <taxon>Bifidobacteriales</taxon>
        <taxon>Bifidobacteriaceae</taxon>
        <taxon>Bifidobacterium</taxon>
    </lineage>
</organism>
<dbReference type="Gene3D" id="3.90.550.10">
    <property type="entry name" value="Spore Coat Polysaccharide Biosynthesis Protein SpsA, Chain A"/>
    <property type="match status" value="1"/>
</dbReference>
<dbReference type="InterPro" id="IPR029044">
    <property type="entry name" value="Nucleotide-diphossugar_trans"/>
</dbReference>
<dbReference type="eggNOG" id="COG0463">
    <property type="taxonomic scope" value="Bacteria"/>
</dbReference>
<keyword evidence="3" id="KW-1185">Reference proteome</keyword>
<dbReference type="EC" id="2.4.1.293" evidence="2"/>
<dbReference type="Proteomes" id="UP000029108">
    <property type="component" value="Unassembled WGS sequence"/>
</dbReference>
<keyword evidence="2" id="KW-0808">Transferase</keyword>
<gene>
    <name evidence="2" type="ORF">BBIA_1185</name>
</gene>
<keyword evidence="2" id="KW-0328">Glycosyltransferase</keyword>
<dbReference type="GO" id="GO:0016758">
    <property type="term" value="F:hexosyltransferase activity"/>
    <property type="evidence" value="ECO:0007669"/>
    <property type="project" value="UniProtKB-ARBA"/>
</dbReference>
<comment type="caution">
    <text evidence="2">The sequence shown here is derived from an EMBL/GenBank/DDBJ whole genome shotgun (WGS) entry which is preliminary data.</text>
</comment>
<feature type="domain" description="Glycosyltransferase 2-like" evidence="1">
    <location>
        <begin position="4"/>
        <end position="133"/>
    </location>
</feature>
<reference evidence="2 3" key="1">
    <citation type="submission" date="2014-03" db="EMBL/GenBank/DDBJ databases">
        <title>Genomics of Bifidobacteria.</title>
        <authorList>
            <person name="Ventura M."/>
            <person name="Milani C."/>
            <person name="Lugli G.A."/>
        </authorList>
    </citation>
    <scope>NUCLEOTIDE SEQUENCE [LARGE SCALE GENOMIC DNA]</scope>
    <source>
        <strain evidence="2 3">DSM 23969</strain>
    </source>
</reference>
<dbReference type="PANTHER" id="PTHR22916">
    <property type="entry name" value="GLYCOSYLTRANSFERASE"/>
    <property type="match status" value="1"/>
</dbReference>